<evidence type="ECO:0000313" key="1">
    <source>
        <dbReference type="EMBL" id="VAX29163.1"/>
    </source>
</evidence>
<gene>
    <name evidence="1" type="ORF">MNBD_NITROSPIRAE01-1261</name>
</gene>
<sequence>MGSGSPIAVMLLFSLLALCAVLFAIPALRSPPPGFSSQKCTKCKFLNHYNAKSCKKCGGTVQALHNVTDKGGEDDQN</sequence>
<name>A0A3B1CXC0_9ZZZZ</name>
<accession>A0A3B1CXC0</accession>
<proteinExistence type="predicted"/>
<dbReference type="AlphaFoldDB" id="A0A3B1CXC0"/>
<dbReference type="EMBL" id="UOGF01000048">
    <property type="protein sequence ID" value="VAX29163.1"/>
    <property type="molecule type" value="Genomic_DNA"/>
</dbReference>
<reference evidence="1" key="1">
    <citation type="submission" date="2018-06" db="EMBL/GenBank/DDBJ databases">
        <authorList>
            <person name="Zhirakovskaya E."/>
        </authorList>
    </citation>
    <scope>NUCLEOTIDE SEQUENCE</scope>
</reference>
<protein>
    <submittedName>
        <fullName evidence="1">Uncharacterized protein</fullName>
    </submittedName>
</protein>
<organism evidence="1">
    <name type="scientific">hydrothermal vent metagenome</name>
    <dbReference type="NCBI Taxonomy" id="652676"/>
    <lineage>
        <taxon>unclassified sequences</taxon>
        <taxon>metagenomes</taxon>
        <taxon>ecological metagenomes</taxon>
    </lineage>
</organism>